<feature type="domain" description="Phosphoribosyltransferase" evidence="1">
    <location>
        <begin position="8"/>
        <end position="191"/>
    </location>
</feature>
<organism evidence="2">
    <name type="scientific">Dermonema virens</name>
    <dbReference type="NCBI Taxonomy" id="1077399"/>
    <lineage>
        <taxon>Eukaryota</taxon>
        <taxon>Rhodophyta</taxon>
        <taxon>Florideophyceae</taxon>
        <taxon>Nemaliophycidae</taxon>
        <taxon>Nemaliales</taxon>
        <taxon>Liagoraceae</taxon>
        <taxon>Dermonema</taxon>
    </lineage>
</organism>
<accession>A0A1G4NSA4</accession>
<protein>
    <submittedName>
        <fullName evidence="2">Uracil phosphoribosyltransferase</fullName>
    </submittedName>
</protein>
<dbReference type="InterPro" id="IPR029057">
    <property type="entry name" value="PRTase-like"/>
</dbReference>
<dbReference type="InterPro" id="IPR000836">
    <property type="entry name" value="PRTase_dom"/>
</dbReference>
<evidence type="ECO:0000313" key="2">
    <source>
        <dbReference type="EMBL" id="SCW21446.1"/>
    </source>
</evidence>
<keyword evidence="2" id="KW-0328">Glycosyltransferase</keyword>
<dbReference type="RefSeq" id="YP_009313192.1">
    <property type="nucleotide sequence ID" value="NC_031655.1"/>
</dbReference>
<reference evidence="2" key="1">
    <citation type="submission" date="2016-10" db="EMBL/GenBank/DDBJ databases">
        <title>Chloroplast genomes as a tool to resolve red algal phylogenies: a case study in the Nemaliales.</title>
        <authorList>
            <person name="Costa J.F."/>
            <person name="Lin S.M."/>
            <person name="Macaya E.C."/>
            <person name="Fernandez-Garcia C."/>
            <person name="Verbruggen H."/>
        </authorList>
    </citation>
    <scope>NUCLEOTIDE SEQUENCE</scope>
    <source>
        <strain evidence="2">J.0258</strain>
    </source>
</reference>
<name>A0A1G4NSA4_9FLOR</name>
<keyword evidence="2" id="KW-0808">Transferase</keyword>
<gene>
    <name evidence="2" type="primary">upp</name>
    <name evidence="2" type="ORF">BQ776_237</name>
</gene>
<geneLocation type="chloroplast" evidence="2"/>
<proteinExistence type="predicted"/>
<dbReference type="SUPFAM" id="SSF53271">
    <property type="entry name" value="PRTase-like"/>
    <property type="match status" value="1"/>
</dbReference>
<evidence type="ECO:0000259" key="1">
    <source>
        <dbReference type="Pfam" id="PF14681"/>
    </source>
</evidence>
<dbReference type="GeneID" id="30000125"/>
<dbReference type="GO" id="GO:0016757">
    <property type="term" value="F:glycosyltransferase activity"/>
    <property type="evidence" value="ECO:0007669"/>
    <property type="project" value="UniProtKB-KW"/>
</dbReference>
<keyword evidence="2" id="KW-0934">Plastid</keyword>
<dbReference type="AlphaFoldDB" id="A0A1G4NSA4"/>
<dbReference type="Pfam" id="PF14681">
    <property type="entry name" value="UPRTase"/>
    <property type="match status" value="1"/>
</dbReference>
<dbReference type="Gene3D" id="3.40.50.2020">
    <property type="match status" value="1"/>
</dbReference>
<dbReference type="EMBL" id="LT622863">
    <property type="protein sequence ID" value="SCW21446.1"/>
    <property type="molecule type" value="Genomic_DNA"/>
</dbReference>
<reference evidence="2" key="2">
    <citation type="submission" date="2016-10" db="EMBL/GenBank/DDBJ databases">
        <authorList>
            <person name="de Groot N.N."/>
        </authorList>
    </citation>
    <scope>NUCLEOTIDE SEQUENCE</scope>
    <source>
        <strain evidence="2">J.0258</strain>
    </source>
</reference>
<keyword evidence="2" id="KW-0150">Chloroplast</keyword>
<sequence>MSINIYTIKHPLVLHWSSYLSNPSISIGNKNEVSNKVYLALLYEASRRSLDVTRLYIKYFSKTQEISLISRTKCYLFCSDIHISHEINKDAKYLIPNILVKQILLDFENNQWKILKAHSMLPVNLTESQVIILEHQLNTKRLRPVIEYILQCASYDVPIQICCYICKQVELESLSNQYPKLEIYTCIIDDKV</sequence>